<evidence type="ECO:0000313" key="2">
    <source>
        <dbReference type="EMBL" id="GEU76625.1"/>
    </source>
</evidence>
<evidence type="ECO:0000256" key="1">
    <source>
        <dbReference type="ARBA" id="ARBA00022614"/>
    </source>
</evidence>
<comment type="caution">
    <text evidence="2">The sequence shown here is derived from an EMBL/GenBank/DDBJ whole genome shotgun (WGS) entry which is preliminary data.</text>
</comment>
<name>A0A6L2MW69_TANCI</name>
<keyword evidence="1" id="KW-0433">Leucine-rich repeat</keyword>
<organism evidence="2">
    <name type="scientific">Tanacetum cinerariifolium</name>
    <name type="common">Dalmatian daisy</name>
    <name type="synonym">Chrysanthemum cinerariifolium</name>
    <dbReference type="NCBI Taxonomy" id="118510"/>
    <lineage>
        <taxon>Eukaryota</taxon>
        <taxon>Viridiplantae</taxon>
        <taxon>Streptophyta</taxon>
        <taxon>Embryophyta</taxon>
        <taxon>Tracheophyta</taxon>
        <taxon>Spermatophyta</taxon>
        <taxon>Magnoliopsida</taxon>
        <taxon>eudicotyledons</taxon>
        <taxon>Gunneridae</taxon>
        <taxon>Pentapetalae</taxon>
        <taxon>asterids</taxon>
        <taxon>campanulids</taxon>
        <taxon>Asterales</taxon>
        <taxon>Asteraceae</taxon>
        <taxon>Asteroideae</taxon>
        <taxon>Anthemideae</taxon>
        <taxon>Anthemidinae</taxon>
        <taxon>Tanacetum</taxon>
    </lineage>
</organism>
<dbReference type="SUPFAM" id="SSF52540">
    <property type="entry name" value="P-loop containing nucleoside triphosphate hydrolases"/>
    <property type="match status" value="1"/>
</dbReference>
<dbReference type="InterPro" id="IPR027417">
    <property type="entry name" value="P-loop_NTPase"/>
</dbReference>
<proteinExistence type="predicted"/>
<sequence>MKQSTFFNVPAFASLEDFEEFAFQIVKYLQGHPLALKVIGRSLYGKSMHVWKSELDRLQTNSNPEIQQKLRPSFDELAFDQKRMFLDIACAFIGENKDFAASVLYWVKPGQNDPQIITTGNEGPARKE</sequence>
<dbReference type="InterPro" id="IPR044974">
    <property type="entry name" value="Disease_R_plants"/>
</dbReference>
<dbReference type="InterPro" id="IPR042197">
    <property type="entry name" value="Apaf_helical"/>
</dbReference>
<accession>A0A6L2MW69</accession>
<gene>
    <name evidence="2" type="ORF">Tci_048603</name>
</gene>
<dbReference type="PANTHER" id="PTHR11017:SF573">
    <property type="entry name" value="ADP-RIBOSYL CYCLASE_CYCLIC ADP-RIBOSE HYDROLASE"/>
    <property type="match status" value="1"/>
</dbReference>
<dbReference type="Gene3D" id="1.10.8.430">
    <property type="entry name" value="Helical domain of apoptotic protease-activating factors"/>
    <property type="match status" value="1"/>
</dbReference>
<dbReference type="GO" id="GO:0006952">
    <property type="term" value="P:defense response"/>
    <property type="evidence" value="ECO:0007669"/>
    <property type="project" value="InterPro"/>
</dbReference>
<dbReference type="PANTHER" id="PTHR11017">
    <property type="entry name" value="LEUCINE-RICH REPEAT-CONTAINING PROTEIN"/>
    <property type="match status" value="1"/>
</dbReference>
<dbReference type="AlphaFoldDB" id="A0A6L2MW69"/>
<reference evidence="2" key="1">
    <citation type="journal article" date="2019" name="Sci. Rep.">
        <title>Draft genome of Tanacetum cinerariifolium, the natural source of mosquito coil.</title>
        <authorList>
            <person name="Yamashiro T."/>
            <person name="Shiraishi A."/>
            <person name="Satake H."/>
            <person name="Nakayama K."/>
        </authorList>
    </citation>
    <scope>NUCLEOTIDE SEQUENCE</scope>
</reference>
<dbReference type="EMBL" id="BKCJ010007316">
    <property type="protein sequence ID" value="GEU76625.1"/>
    <property type="molecule type" value="Genomic_DNA"/>
</dbReference>
<protein>
    <submittedName>
        <fullName evidence="2">NB-ARC domains-containing protein</fullName>
    </submittedName>
</protein>